<evidence type="ECO:0008006" key="3">
    <source>
        <dbReference type="Google" id="ProtNLM"/>
    </source>
</evidence>
<dbReference type="OrthoDB" id="215501at2"/>
<protein>
    <recommendedName>
        <fullName evidence="3">DUF1573 domain-containing protein</fullName>
    </recommendedName>
</protein>
<dbReference type="Pfam" id="PF07610">
    <property type="entry name" value="DUF1573"/>
    <property type="match status" value="1"/>
</dbReference>
<dbReference type="KEGG" id="chya:V22_17480"/>
<keyword evidence="2" id="KW-1185">Reference proteome</keyword>
<name>A0A517T818_9PLAN</name>
<dbReference type="Gene3D" id="2.60.40.10">
    <property type="entry name" value="Immunoglobulins"/>
    <property type="match status" value="1"/>
</dbReference>
<dbReference type="PANTHER" id="PTHR37833:SF1">
    <property type="entry name" value="SIGNAL PEPTIDE PROTEIN"/>
    <property type="match status" value="1"/>
</dbReference>
<reference evidence="1 2" key="1">
    <citation type="submission" date="2019-02" db="EMBL/GenBank/DDBJ databases">
        <title>Deep-cultivation of Planctomycetes and their phenomic and genomic characterization uncovers novel biology.</title>
        <authorList>
            <person name="Wiegand S."/>
            <person name="Jogler M."/>
            <person name="Boedeker C."/>
            <person name="Pinto D."/>
            <person name="Vollmers J."/>
            <person name="Rivas-Marin E."/>
            <person name="Kohn T."/>
            <person name="Peeters S.H."/>
            <person name="Heuer A."/>
            <person name="Rast P."/>
            <person name="Oberbeckmann S."/>
            <person name="Bunk B."/>
            <person name="Jeske O."/>
            <person name="Meyerdierks A."/>
            <person name="Storesund J.E."/>
            <person name="Kallscheuer N."/>
            <person name="Luecker S."/>
            <person name="Lage O.M."/>
            <person name="Pohl T."/>
            <person name="Merkel B.J."/>
            <person name="Hornburger P."/>
            <person name="Mueller R.-W."/>
            <person name="Bruemmer F."/>
            <person name="Labrenz M."/>
            <person name="Spormann A.M."/>
            <person name="Op den Camp H."/>
            <person name="Overmann J."/>
            <person name="Amann R."/>
            <person name="Jetten M.S.M."/>
            <person name="Mascher T."/>
            <person name="Medema M.H."/>
            <person name="Devos D.P."/>
            <person name="Kaster A.-K."/>
            <person name="Ovreas L."/>
            <person name="Rohde M."/>
            <person name="Galperin M.Y."/>
            <person name="Jogler C."/>
        </authorList>
    </citation>
    <scope>NUCLEOTIDE SEQUENCE [LARGE SCALE GENOMIC DNA]</scope>
    <source>
        <strain evidence="1 2">V22</strain>
    </source>
</reference>
<dbReference type="InterPro" id="IPR011467">
    <property type="entry name" value="DUF1573"/>
</dbReference>
<dbReference type="InterPro" id="IPR013783">
    <property type="entry name" value="Ig-like_fold"/>
</dbReference>
<gene>
    <name evidence="1" type="ORF">V22_17480</name>
</gene>
<accession>A0A517T818</accession>
<proteinExistence type="predicted"/>
<dbReference type="EMBL" id="CP036316">
    <property type="protein sequence ID" value="QDT64513.1"/>
    <property type="molecule type" value="Genomic_DNA"/>
</dbReference>
<evidence type="ECO:0000313" key="1">
    <source>
        <dbReference type="EMBL" id="QDT64513.1"/>
    </source>
</evidence>
<sequence length="289" mass="31498">MNSQTQNTITKSLPVLLPILACVPVLFSFAAQLSASAPRSIAESSGAATRPALAFDEYLVNAGNVRGGGVLAGKFHFTNRGDSPVTISEVAPSCGCLSPVFTEEAIAPGERGDLVLRVDTLAETSGPKEYYADIHYRDPEPRTARVHLKFALDRPEIVIEPRQLLVYQMTDEPTVRTVSIYDFRPEPFEVQSVEVQQSGSTPSANDEAVKNHTDCLMAELVPREEWEEPKPHEVARVRVTVFKKPESNSTPLVRILTDDESKSVLYLPVGISGGTAFPGARRHSEPAAE</sequence>
<dbReference type="AlphaFoldDB" id="A0A517T818"/>
<dbReference type="RefSeq" id="WP_145261733.1">
    <property type="nucleotide sequence ID" value="NZ_CP036316.1"/>
</dbReference>
<organism evidence="1 2">
    <name type="scientific">Calycomorphotria hydatis</name>
    <dbReference type="NCBI Taxonomy" id="2528027"/>
    <lineage>
        <taxon>Bacteria</taxon>
        <taxon>Pseudomonadati</taxon>
        <taxon>Planctomycetota</taxon>
        <taxon>Planctomycetia</taxon>
        <taxon>Planctomycetales</taxon>
        <taxon>Planctomycetaceae</taxon>
        <taxon>Calycomorphotria</taxon>
    </lineage>
</organism>
<evidence type="ECO:0000313" key="2">
    <source>
        <dbReference type="Proteomes" id="UP000319976"/>
    </source>
</evidence>
<dbReference type="PANTHER" id="PTHR37833">
    <property type="entry name" value="LIPOPROTEIN-RELATED"/>
    <property type="match status" value="1"/>
</dbReference>
<dbReference type="Proteomes" id="UP000319976">
    <property type="component" value="Chromosome"/>
</dbReference>